<feature type="chain" id="PRO_5046624308" evidence="6">
    <location>
        <begin position="30"/>
        <end position="489"/>
    </location>
</feature>
<feature type="signal peptide" evidence="6">
    <location>
        <begin position="1"/>
        <end position="29"/>
    </location>
</feature>
<keyword evidence="1 6" id="KW-0732">Signal</keyword>
<evidence type="ECO:0000256" key="5">
    <source>
        <dbReference type="SAM" id="MobiDB-lite"/>
    </source>
</evidence>
<evidence type="ECO:0000256" key="2">
    <source>
        <dbReference type="ARBA" id="ARBA00022737"/>
    </source>
</evidence>
<gene>
    <name evidence="7" type="ORF">M1E25_09740</name>
</gene>
<accession>A0ABT0X5M7</accession>
<dbReference type="PANTHER" id="PTHR23221">
    <property type="entry name" value="GLYCOSYLPHOSPHATIDYLINOSITOL PHOSPHOLIPASE D"/>
    <property type="match status" value="1"/>
</dbReference>
<feature type="region of interest" description="Disordered" evidence="5">
    <location>
        <begin position="216"/>
        <end position="238"/>
    </location>
</feature>
<dbReference type="RefSeq" id="WP_251412723.1">
    <property type="nucleotide sequence ID" value="NZ_JAMQGM010000020.1"/>
</dbReference>
<evidence type="ECO:0000256" key="6">
    <source>
        <dbReference type="SAM" id="SignalP"/>
    </source>
</evidence>
<sequence length="489" mass="48462">MRKRLRVAIATSATMAGGLLTVTVPPATAAPAATHASDFNGDGYDDLAVSAPGTVVNGHNQAGAVVVTFGSANGVKSSRTQVVTQSSSGVPGASEVGDGFGSTTASGDFNSDGYADLAVGAPGEDTSAGLGTGENSGAVTVLWGGSTGLSGGTALEIPPMNYPKGYGHVLTSGDFDGNGRDDLAVGQRSYNYVFFYKGGTVKSSKLGGRNGFEDTSLTESSTGISSLTAGDVNGDGTDDLVVGGDNNDTREYFKQSLYLAPLDLNRRTYAGEVSHGEAAAVGDVDGDGYADIVTGFRWDPRSWIEGASLGGNVTLTYGSADGPDTSRPAVTITQDSAGVPGASEEGDEFGSSVTLGDINGDGLADLAVGSRYESVGTAEYTGSVTVIPGAVGGLATGAAYAYNQGSPGVPGAAEAGDYFGAAVALADTSGDGRADLAVGANSENNMDGAVWSLKGAASGLTTTGAVSFGAGTAGLPTDEWPEFGVAISG</sequence>
<keyword evidence="4" id="KW-0325">Glycoprotein</keyword>
<dbReference type="EMBL" id="JAMQGM010000020">
    <property type="protein sequence ID" value="MCM2577635.1"/>
    <property type="molecule type" value="Genomic_DNA"/>
</dbReference>
<keyword evidence="2" id="KW-0677">Repeat</keyword>
<evidence type="ECO:0000313" key="8">
    <source>
        <dbReference type="Proteomes" id="UP001167160"/>
    </source>
</evidence>
<dbReference type="InterPro" id="IPR028994">
    <property type="entry name" value="Integrin_alpha_N"/>
</dbReference>
<dbReference type="Proteomes" id="UP001167160">
    <property type="component" value="Unassembled WGS sequence"/>
</dbReference>
<evidence type="ECO:0000256" key="4">
    <source>
        <dbReference type="ARBA" id="ARBA00023180"/>
    </source>
</evidence>
<evidence type="ECO:0000256" key="3">
    <source>
        <dbReference type="ARBA" id="ARBA00022801"/>
    </source>
</evidence>
<dbReference type="SMART" id="SM00191">
    <property type="entry name" value="Int_alpha"/>
    <property type="match status" value="7"/>
</dbReference>
<organism evidence="7 8">
    <name type="scientific">Streptomyces meridianus</name>
    <dbReference type="NCBI Taxonomy" id="2938945"/>
    <lineage>
        <taxon>Bacteria</taxon>
        <taxon>Bacillati</taxon>
        <taxon>Actinomycetota</taxon>
        <taxon>Actinomycetes</taxon>
        <taxon>Kitasatosporales</taxon>
        <taxon>Streptomycetaceae</taxon>
        <taxon>Streptomyces</taxon>
    </lineage>
</organism>
<evidence type="ECO:0000256" key="1">
    <source>
        <dbReference type="ARBA" id="ARBA00022729"/>
    </source>
</evidence>
<comment type="caution">
    <text evidence="7">The sequence shown here is derived from an EMBL/GenBank/DDBJ whole genome shotgun (WGS) entry which is preliminary data.</text>
</comment>
<dbReference type="Pfam" id="PF01839">
    <property type="entry name" value="FG-GAP"/>
    <property type="match status" value="5"/>
</dbReference>
<feature type="compositionally biased region" description="Polar residues" evidence="5">
    <location>
        <begin position="216"/>
        <end position="228"/>
    </location>
</feature>
<dbReference type="Gene3D" id="2.130.10.130">
    <property type="entry name" value="Integrin alpha, N-terminal"/>
    <property type="match status" value="4"/>
</dbReference>
<dbReference type="PRINTS" id="PR01185">
    <property type="entry name" value="INTEGRINA"/>
</dbReference>
<dbReference type="PROSITE" id="PS51470">
    <property type="entry name" value="FG_GAP"/>
    <property type="match status" value="3"/>
</dbReference>
<feature type="region of interest" description="Disordered" evidence="5">
    <location>
        <begin position="82"/>
        <end position="102"/>
    </location>
</feature>
<dbReference type="Pfam" id="PF13517">
    <property type="entry name" value="FG-GAP_3"/>
    <property type="match status" value="1"/>
</dbReference>
<proteinExistence type="predicted"/>
<dbReference type="SUPFAM" id="SSF69318">
    <property type="entry name" value="Integrin alpha N-terminal domain"/>
    <property type="match status" value="1"/>
</dbReference>
<keyword evidence="3" id="KW-0378">Hydrolase</keyword>
<name>A0ABT0X5M7_9ACTN</name>
<keyword evidence="8" id="KW-1185">Reference proteome</keyword>
<dbReference type="InterPro" id="IPR000413">
    <property type="entry name" value="Integrin_alpha"/>
</dbReference>
<dbReference type="InterPro" id="IPR013519">
    <property type="entry name" value="Int_alpha_beta-p"/>
</dbReference>
<dbReference type="PANTHER" id="PTHR23221:SF7">
    <property type="entry name" value="PHOSPHATIDYLINOSITOL-GLYCAN-SPECIFIC PHOSPHOLIPASE D"/>
    <property type="match status" value="1"/>
</dbReference>
<reference evidence="7" key="1">
    <citation type="journal article" date="2023" name="Int. J. Syst. Evol. Microbiol.">
        <title>Streptomyces meridianus sp. nov. isolated from brackish water of the Tagus estuary in Alcochete, Portugal.</title>
        <authorList>
            <person name="Santos J.D.N."/>
            <person name="Klimek D."/>
            <person name="Calusinska M."/>
            <person name="Lobo Da Cunha A."/>
            <person name="Catita J."/>
            <person name="Goncalves H."/>
            <person name="Gonzalez I."/>
            <person name="Reyes F."/>
            <person name="Lage O.M."/>
        </authorList>
    </citation>
    <scope>NUCLEOTIDE SEQUENCE</scope>
    <source>
        <strain evidence="7">MTZ3.1</strain>
    </source>
</reference>
<dbReference type="InterPro" id="IPR013517">
    <property type="entry name" value="FG-GAP"/>
</dbReference>
<evidence type="ECO:0000313" key="7">
    <source>
        <dbReference type="EMBL" id="MCM2577635.1"/>
    </source>
</evidence>
<protein>
    <submittedName>
        <fullName evidence="7">FG-GAP-like repeat-containing protein</fullName>
    </submittedName>
</protein>